<keyword evidence="3" id="KW-1185">Reference proteome</keyword>
<feature type="region of interest" description="Disordered" evidence="1">
    <location>
        <begin position="262"/>
        <end position="281"/>
    </location>
</feature>
<reference evidence="2 3" key="1">
    <citation type="submission" date="2024-04" db="EMBL/GenBank/DDBJ databases">
        <title>Tritrichomonas musculus Genome.</title>
        <authorList>
            <person name="Alves-Ferreira E."/>
            <person name="Grigg M."/>
            <person name="Lorenzi H."/>
            <person name="Galac M."/>
        </authorList>
    </citation>
    <scope>NUCLEOTIDE SEQUENCE [LARGE SCALE GENOMIC DNA]</scope>
    <source>
        <strain evidence="2 3">EAF2021</strain>
    </source>
</reference>
<accession>A0ABR2H442</accession>
<gene>
    <name evidence="2" type="ORF">M9Y10_030378</name>
</gene>
<evidence type="ECO:0008006" key="4">
    <source>
        <dbReference type="Google" id="ProtNLM"/>
    </source>
</evidence>
<evidence type="ECO:0000313" key="3">
    <source>
        <dbReference type="Proteomes" id="UP001470230"/>
    </source>
</evidence>
<organism evidence="2 3">
    <name type="scientific">Tritrichomonas musculus</name>
    <dbReference type="NCBI Taxonomy" id="1915356"/>
    <lineage>
        <taxon>Eukaryota</taxon>
        <taxon>Metamonada</taxon>
        <taxon>Parabasalia</taxon>
        <taxon>Tritrichomonadida</taxon>
        <taxon>Tritrichomonadidae</taxon>
        <taxon>Tritrichomonas</taxon>
    </lineage>
</organism>
<evidence type="ECO:0000313" key="2">
    <source>
        <dbReference type="EMBL" id="KAK8840606.1"/>
    </source>
</evidence>
<feature type="region of interest" description="Disordered" evidence="1">
    <location>
        <begin position="319"/>
        <end position="348"/>
    </location>
</feature>
<proteinExistence type="predicted"/>
<sequence length="401" mass="45617">MKNEKAQILNSENIIDLNGVHKRPNLIGSVGSNENKLSDESPKRKIYLQFSEPVSKQVYNTNSSFYDERCRHNSIITMTFPDLIPKKTTIFIKMFDSLTNKLIAELPLPLNIIPFDKKVSSKFRMINKFDENSEQTSSSSLNQTNNLIDFDIFDQTTPKNPKTKKNVTKIKLFLMIHLSTFGQLPFHAQKGTLLKHLKDATRIKVKSFGGKKDEKNKSLSLNNIIKPTASASLASELSGKATTKHEENSDLITISQTSPNLKVSLSSNSTDYSENNEDSSSEVVETLFIDNMSDLNQPEKQINEQENQLVLKDDNIKMSPHKHSHHHKNHTPSGHSHHHDHKHHHHNKSNHIINLMQLNHLSDDQNELKIFDNKRKRNVLLKVGSCSDIPVQCLLTDVLVK</sequence>
<dbReference type="Proteomes" id="UP001470230">
    <property type="component" value="Unassembled WGS sequence"/>
</dbReference>
<protein>
    <recommendedName>
        <fullName evidence="4">C2 NT-type domain-containing protein</fullName>
    </recommendedName>
</protein>
<name>A0ABR2H442_9EUKA</name>
<dbReference type="EMBL" id="JAPFFF010000044">
    <property type="protein sequence ID" value="KAK8840606.1"/>
    <property type="molecule type" value="Genomic_DNA"/>
</dbReference>
<evidence type="ECO:0000256" key="1">
    <source>
        <dbReference type="SAM" id="MobiDB-lite"/>
    </source>
</evidence>
<comment type="caution">
    <text evidence="2">The sequence shown here is derived from an EMBL/GenBank/DDBJ whole genome shotgun (WGS) entry which is preliminary data.</text>
</comment>